<dbReference type="Proteomes" id="UP000240429">
    <property type="component" value="Unassembled WGS sequence"/>
</dbReference>
<dbReference type="SMART" id="SM00347">
    <property type="entry name" value="HTH_MARR"/>
    <property type="match status" value="1"/>
</dbReference>
<dbReference type="OrthoDB" id="2600321at2"/>
<dbReference type="PROSITE" id="PS50995">
    <property type="entry name" value="HTH_MARR_2"/>
    <property type="match status" value="1"/>
</dbReference>
<dbReference type="InterPro" id="IPR000835">
    <property type="entry name" value="HTH_MarR-typ"/>
</dbReference>
<dbReference type="SUPFAM" id="SSF46785">
    <property type="entry name" value="Winged helix' DNA-binding domain"/>
    <property type="match status" value="1"/>
</dbReference>
<comment type="caution">
    <text evidence="3">The sequence shown here is derived from an EMBL/GenBank/DDBJ whole genome shotgun (WGS) entry which is preliminary data.</text>
</comment>
<dbReference type="PRINTS" id="PR00598">
    <property type="entry name" value="HTHMARR"/>
</dbReference>
<evidence type="ECO:0000259" key="2">
    <source>
        <dbReference type="PROSITE" id="PS50995"/>
    </source>
</evidence>
<dbReference type="InterPro" id="IPR039422">
    <property type="entry name" value="MarR/SlyA-like"/>
</dbReference>
<sequence>MSSPPTATDTTLSRSPATAEPPVHDSELRYLLLAAQREGARQMTAQLRPFNLTPAQAEILLVLAERAPLTLAEVGRLIVCESGSPSRIVDTLTKRSLIDREPGQVDRRVVYLRLTPRGQELIPVLRGIDTQTDAMITDCLSRDEQAVMTRGLRRILSGTPSGTALAARFEHEK</sequence>
<dbReference type="InterPro" id="IPR036388">
    <property type="entry name" value="WH-like_DNA-bd_sf"/>
</dbReference>
<dbReference type="GO" id="GO:0006950">
    <property type="term" value="P:response to stress"/>
    <property type="evidence" value="ECO:0007669"/>
    <property type="project" value="TreeGrafter"/>
</dbReference>
<dbReference type="PANTHER" id="PTHR33164">
    <property type="entry name" value="TRANSCRIPTIONAL REGULATOR, MARR FAMILY"/>
    <property type="match status" value="1"/>
</dbReference>
<accession>A0A2P8Q5Q6</accession>
<protein>
    <submittedName>
        <fullName evidence="3">MarR family transcriptional regulator</fullName>
    </submittedName>
</protein>
<evidence type="ECO:0000313" key="4">
    <source>
        <dbReference type="Proteomes" id="UP000240429"/>
    </source>
</evidence>
<dbReference type="PANTHER" id="PTHR33164:SF43">
    <property type="entry name" value="HTH-TYPE TRANSCRIPTIONAL REPRESSOR YETL"/>
    <property type="match status" value="1"/>
</dbReference>
<feature type="compositionally biased region" description="Polar residues" evidence="1">
    <location>
        <begin position="1"/>
        <end position="16"/>
    </location>
</feature>
<name>A0A2P8Q5Q6_9ACTN</name>
<feature type="region of interest" description="Disordered" evidence="1">
    <location>
        <begin position="1"/>
        <end position="23"/>
    </location>
</feature>
<dbReference type="GO" id="GO:0003700">
    <property type="term" value="F:DNA-binding transcription factor activity"/>
    <property type="evidence" value="ECO:0007669"/>
    <property type="project" value="InterPro"/>
</dbReference>
<keyword evidence="4" id="KW-1185">Reference proteome</keyword>
<dbReference type="Pfam" id="PF13463">
    <property type="entry name" value="HTH_27"/>
    <property type="match status" value="1"/>
</dbReference>
<feature type="domain" description="HTH marR-type" evidence="2">
    <location>
        <begin position="25"/>
        <end position="157"/>
    </location>
</feature>
<proteinExistence type="predicted"/>
<organism evidence="3 4">
    <name type="scientific">Streptomyces dioscori</name>
    <dbReference type="NCBI Taxonomy" id="2109333"/>
    <lineage>
        <taxon>Bacteria</taxon>
        <taxon>Bacillati</taxon>
        <taxon>Actinomycetota</taxon>
        <taxon>Actinomycetes</taxon>
        <taxon>Kitasatosporales</taxon>
        <taxon>Streptomycetaceae</taxon>
        <taxon>Streptomyces</taxon>
        <taxon>Streptomyces aurantiacus group</taxon>
    </lineage>
</organism>
<dbReference type="Gene3D" id="1.10.10.10">
    <property type="entry name" value="Winged helix-like DNA-binding domain superfamily/Winged helix DNA-binding domain"/>
    <property type="match status" value="1"/>
</dbReference>
<dbReference type="InterPro" id="IPR036390">
    <property type="entry name" value="WH_DNA-bd_sf"/>
</dbReference>
<evidence type="ECO:0000313" key="3">
    <source>
        <dbReference type="EMBL" id="PSM41576.1"/>
    </source>
</evidence>
<reference evidence="3 4" key="1">
    <citation type="submission" date="2018-03" db="EMBL/GenBank/DDBJ databases">
        <title>Streptomyces dioscori sp. nov., a novel endophytic actinobacterium isolated from bulbil of Dioscorea bulbifera L.</title>
        <authorList>
            <person name="Zhikuan W."/>
        </authorList>
    </citation>
    <scope>NUCLEOTIDE SEQUENCE [LARGE SCALE GENOMIC DNA]</scope>
    <source>
        <strain evidence="3 4">A217</strain>
    </source>
</reference>
<gene>
    <name evidence="3" type="ORF">C6Y14_20035</name>
</gene>
<dbReference type="EMBL" id="PYBJ01000013">
    <property type="protein sequence ID" value="PSM41576.1"/>
    <property type="molecule type" value="Genomic_DNA"/>
</dbReference>
<dbReference type="AlphaFoldDB" id="A0A2P8Q5Q6"/>
<dbReference type="RefSeq" id="WP_107018100.1">
    <property type="nucleotide sequence ID" value="NZ_KZ679044.1"/>
</dbReference>
<evidence type="ECO:0000256" key="1">
    <source>
        <dbReference type="SAM" id="MobiDB-lite"/>
    </source>
</evidence>